<reference evidence="4 5" key="1">
    <citation type="journal article" date="2021" name="Microbiol. Resour. Announc.">
        <title>Draft Genome Sequence of Coralloluteibacterium stylophorae LMG 29479T.</title>
        <authorList>
            <person name="Karlyshev A.V."/>
            <person name="Kudryashova E.B."/>
            <person name="Ariskina E.V."/>
            <person name="Conroy A.P."/>
            <person name="Abidueva E.Y."/>
        </authorList>
    </citation>
    <scope>NUCLEOTIDE SEQUENCE [LARGE SCALE GENOMIC DNA]</scope>
    <source>
        <strain evidence="4 5">LMG 29479</strain>
    </source>
</reference>
<keyword evidence="2" id="KW-0732">Signal</keyword>
<feature type="chain" id="PRO_5042774101" evidence="2">
    <location>
        <begin position="27"/>
        <end position="93"/>
    </location>
</feature>
<reference evidence="3" key="2">
    <citation type="submission" date="2021-04" db="EMBL/GenBank/DDBJ databases">
        <authorList>
            <person name="Karlyshev A.V."/>
        </authorList>
    </citation>
    <scope>NUCLEOTIDE SEQUENCE</scope>
    <source>
        <strain evidence="3">LMG 29479</strain>
    </source>
</reference>
<keyword evidence="1" id="KW-0472">Membrane</keyword>
<dbReference type="Proteomes" id="UP000675747">
    <property type="component" value="Unassembled WGS sequence"/>
</dbReference>
<name>A0A8J7VQH3_9GAMM</name>
<gene>
    <name evidence="4" type="ORF">KB893_007085</name>
    <name evidence="3" type="ORF">KB893_00740</name>
</gene>
<keyword evidence="1" id="KW-0812">Transmembrane</keyword>
<evidence type="ECO:0000256" key="2">
    <source>
        <dbReference type="SAM" id="SignalP"/>
    </source>
</evidence>
<keyword evidence="1" id="KW-1133">Transmembrane helix</keyword>
<comment type="caution">
    <text evidence="3">The sequence shown here is derived from an EMBL/GenBank/DDBJ whole genome shotgun (WGS) entry which is preliminary data.</text>
</comment>
<evidence type="ECO:0000313" key="4">
    <source>
        <dbReference type="EMBL" id="MBS7456895.1"/>
    </source>
</evidence>
<organism evidence="3">
    <name type="scientific">Coralloluteibacterium stylophorae</name>
    <dbReference type="NCBI Taxonomy" id="1776034"/>
    <lineage>
        <taxon>Bacteria</taxon>
        <taxon>Pseudomonadati</taxon>
        <taxon>Pseudomonadota</taxon>
        <taxon>Gammaproteobacteria</taxon>
        <taxon>Lysobacterales</taxon>
        <taxon>Lysobacteraceae</taxon>
        <taxon>Coralloluteibacterium</taxon>
    </lineage>
</organism>
<evidence type="ECO:0000256" key="1">
    <source>
        <dbReference type="SAM" id="Phobius"/>
    </source>
</evidence>
<feature type="signal peptide" evidence="2">
    <location>
        <begin position="1"/>
        <end position="26"/>
    </location>
</feature>
<dbReference type="EMBL" id="JAGQFT020000004">
    <property type="protein sequence ID" value="MBS7456895.1"/>
    <property type="molecule type" value="Genomic_DNA"/>
</dbReference>
<evidence type="ECO:0000313" key="5">
    <source>
        <dbReference type="Proteomes" id="UP000675747"/>
    </source>
</evidence>
<accession>A0A8J7VQH3</accession>
<protein>
    <submittedName>
        <fullName evidence="3">Uncharacterized protein</fullName>
    </submittedName>
</protein>
<keyword evidence="5" id="KW-1185">Reference proteome</keyword>
<feature type="transmembrane region" description="Helical" evidence="1">
    <location>
        <begin position="37"/>
        <end position="62"/>
    </location>
</feature>
<dbReference type="RefSeq" id="WP_211925018.1">
    <property type="nucleotide sequence ID" value="NZ_JAGQFT020000004.1"/>
</dbReference>
<dbReference type="EMBL" id="JAGQFT010000002">
    <property type="protein sequence ID" value="MBR0561049.1"/>
    <property type="molecule type" value="Genomic_DNA"/>
</dbReference>
<feature type="transmembrane region" description="Helical" evidence="1">
    <location>
        <begin position="69"/>
        <end position="92"/>
    </location>
</feature>
<proteinExistence type="predicted"/>
<dbReference type="AlphaFoldDB" id="A0A8J7VQH3"/>
<sequence>MARVLYFVLTVPAAAALAICAAQLTAAGGSAFEGARGYGVLLSIPPFFVVAWAVLCIAYLGVRRSARGLTIANVVMAAAAPLLLLAFTAAGVL</sequence>
<evidence type="ECO:0000313" key="3">
    <source>
        <dbReference type="EMBL" id="MBR0561049.1"/>
    </source>
</evidence>